<keyword evidence="8" id="KW-1133">Transmembrane helix</keyword>
<evidence type="ECO:0000259" key="14">
    <source>
        <dbReference type="Pfam" id="PF17039"/>
    </source>
</evidence>
<dbReference type="SUPFAM" id="SSF53756">
    <property type="entry name" value="UDP-Glycosyltransferase/glycogen phosphorylase"/>
    <property type="match status" value="1"/>
</dbReference>
<dbReference type="STRING" id="318479.A0A158Q6H4"/>
<keyword evidence="4 12" id="KW-0328">Glycosyltransferase</keyword>
<accession>A0A158Q6H4</accession>
<protein>
    <recommendedName>
        <fullName evidence="12">Fucosyltransferase</fullName>
        <ecNumber evidence="12">2.4.1.-</ecNumber>
    </recommendedName>
</protein>
<dbReference type="FunFam" id="3.40.50.11660:FF:000002">
    <property type="entry name" value="Alpha-(1,3)-fucosyltransferase"/>
    <property type="match status" value="1"/>
</dbReference>
<evidence type="ECO:0000313" key="15">
    <source>
        <dbReference type="EMBL" id="VDN53674.1"/>
    </source>
</evidence>
<keyword evidence="7" id="KW-0735">Signal-anchor</keyword>
<dbReference type="UniPathway" id="UPA00378"/>
<comment type="subcellular location">
    <subcellularLocation>
        <location evidence="1 12">Golgi apparatus</location>
        <location evidence="1 12">Golgi stack membrane</location>
        <topology evidence="1 12">Single-pass type II membrane protein</topology>
    </subcellularLocation>
</comment>
<dbReference type="Proteomes" id="UP000274756">
    <property type="component" value="Unassembled WGS sequence"/>
</dbReference>
<dbReference type="Pfam" id="PF00852">
    <property type="entry name" value="Glyco_transf_10"/>
    <property type="match status" value="1"/>
</dbReference>
<evidence type="ECO:0000313" key="17">
    <source>
        <dbReference type="Proteomes" id="UP000274756"/>
    </source>
</evidence>
<comment type="similarity">
    <text evidence="3 12">Belongs to the glycosyltransferase 10 family.</text>
</comment>
<feature type="domain" description="Fucosyltransferase N-terminal" evidence="14">
    <location>
        <begin position="4"/>
        <end position="111"/>
    </location>
</feature>
<evidence type="ECO:0000256" key="3">
    <source>
        <dbReference type="ARBA" id="ARBA00008919"/>
    </source>
</evidence>
<dbReference type="PANTHER" id="PTHR48438">
    <property type="entry name" value="ALPHA-(1,3)-FUCOSYLTRANSFERASE C-RELATED"/>
    <property type="match status" value="1"/>
</dbReference>
<dbReference type="InterPro" id="IPR038577">
    <property type="entry name" value="GT10-like_C_sf"/>
</dbReference>
<dbReference type="GO" id="GO:0008417">
    <property type="term" value="F:fucosyltransferase activity"/>
    <property type="evidence" value="ECO:0007669"/>
    <property type="project" value="InterPro"/>
</dbReference>
<dbReference type="PANTHER" id="PTHR48438:SF1">
    <property type="entry name" value="ALPHA-(1,3)-FUCOSYLTRANSFERASE C-RELATED"/>
    <property type="match status" value="1"/>
</dbReference>
<evidence type="ECO:0000313" key="18">
    <source>
        <dbReference type="WBParaSite" id="DME_0001011701-mRNA-1"/>
    </source>
</evidence>
<dbReference type="Gene3D" id="3.40.50.11660">
    <property type="entry name" value="Glycosyl transferase family 10, C-terminal domain"/>
    <property type="match status" value="1"/>
</dbReference>
<gene>
    <name evidence="15" type="ORF">DME_LOCUS3647</name>
</gene>
<evidence type="ECO:0000259" key="13">
    <source>
        <dbReference type="Pfam" id="PF00852"/>
    </source>
</evidence>
<evidence type="ECO:0000256" key="11">
    <source>
        <dbReference type="ARBA" id="ARBA00023180"/>
    </source>
</evidence>
<dbReference type="InterPro" id="IPR055270">
    <property type="entry name" value="Glyco_tran_10_C"/>
</dbReference>
<evidence type="ECO:0000256" key="6">
    <source>
        <dbReference type="ARBA" id="ARBA00022692"/>
    </source>
</evidence>
<evidence type="ECO:0000313" key="16">
    <source>
        <dbReference type="Proteomes" id="UP000038040"/>
    </source>
</evidence>
<evidence type="ECO:0000256" key="7">
    <source>
        <dbReference type="ARBA" id="ARBA00022968"/>
    </source>
</evidence>
<evidence type="ECO:0000256" key="1">
    <source>
        <dbReference type="ARBA" id="ARBA00004447"/>
    </source>
</evidence>
<keyword evidence="5 12" id="KW-0808">Transferase</keyword>
<evidence type="ECO:0000256" key="5">
    <source>
        <dbReference type="ARBA" id="ARBA00022679"/>
    </source>
</evidence>
<sequence>MLNHTILDWTTMFNRSLNKMIKEALQHCSYKCDIITSRSDILKAGAVIFHSTDVKLYDLPEERQRLHNQVYVFLNRESPHHVSIAIAMLTPKFFNLTMTYRVDSDFYYGYGRLQRITKLSDPKKIWTWEKVQRIIKMKTKSVLQFVSHCSTPSLREVYVEELKNYINVTVFGSCNSNPCRNKCEENAIAEHRFYLAFENSVCRDYATEKLFDRMAQLLIPIVLKKSIYRHFLPDGSYIAADDFSSPKALADYLSIVEKNITEYMKIGNNFRYFEWTQNYITSTIGSYGLPAINSMCELCKLLHKGMRQSRAVDFGDWWYAQGMCQQDYAHLLINGFHE</sequence>
<reference evidence="18" key="1">
    <citation type="submission" date="2016-04" db="UniProtKB">
        <authorList>
            <consortium name="WormBaseParasite"/>
        </authorList>
    </citation>
    <scope>IDENTIFICATION</scope>
</reference>
<evidence type="ECO:0000256" key="8">
    <source>
        <dbReference type="ARBA" id="ARBA00022989"/>
    </source>
</evidence>
<dbReference type="AlphaFoldDB" id="A0A158Q6H4"/>
<dbReference type="EC" id="2.4.1.-" evidence="12"/>
<evidence type="ECO:0000256" key="10">
    <source>
        <dbReference type="ARBA" id="ARBA00023136"/>
    </source>
</evidence>
<organism evidence="16 18">
    <name type="scientific">Dracunculus medinensis</name>
    <name type="common">Guinea worm</name>
    <dbReference type="NCBI Taxonomy" id="318479"/>
    <lineage>
        <taxon>Eukaryota</taxon>
        <taxon>Metazoa</taxon>
        <taxon>Ecdysozoa</taxon>
        <taxon>Nematoda</taxon>
        <taxon>Chromadorea</taxon>
        <taxon>Rhabditida</taxon>
        <taxon>Spirurina</taxon>
        <taxon>Dracunculoidea</taxon>
        <taxon>Dracunculidae</taxon>
        <taxon>Dracunculus</taxon>
    </lineage>
</organism>
<comment type="pathway">
    <text evidence="2">Protein modification; protein glycosylation.</text>
</comment>
<keyword evidence="17" id="KW-1185">Reference proteome</keyword>
<dbReference type="InterPro" id="IPR031481">
    <property type="entry name" value="Glyco_tran_10_N"/>
</dbReference>
<dbReference type="Proteomes" id="UP000038040">
    <property type="component" value="Unplaced"/>
</dbReference>
<evidence type="ECO:0000256" key="12">
    <source>
        <dbReference type="RuleBase" id="RU003832"/>
    </source>
</evidence>
<name>A0A158Q6H4_DRAME</name>
<dbReference type="WBParaSite" id="DME_0001011701-mRNA-1">
    <property type="protein sequence ID" value="DME_0001011701-mRNA-1"/>
    <property type="gene ID" value="DME_0001011701"/>
</dbReference>
<dbReference type="EMBL" id="UYYG01000162">
    <property type="protein sequence ID" value="VDN53674.1"/>
    <property type="molecule type" value="Genomic_DNA"/>
</dbReference>
<keyword evidence="11" id="KW-0325">Glycoprotein</keyword>
<feature type="domain" description="Fucosyltransferase C-terminal" evidence="13">
    <location>
        <begin position="136"/>
        <end position="312"/>
    </location>
</feature>
<reference evidence="15 17" key="2">
    <citation type="submission" date="2018-11" db="EMBL/GenBank/DDBJ databases">
        <authorList>
            <consortium name="Pathogen Informatics"/>
        </authorList>
    </citation>
    <scope>NUCLEOTIDE SEQUENCE [LARGE SCALE GENOMIC DNA]</scope>
</reference>
<proteinExistence type="inferred from homology"/>
<keyword evidence="10" id="KW-0472">Membrane</keyword>
<keyword evidence="9 12" id="KW-0333">Golgi apparatus</keyword>
<dbReference type="GO" id="GO:0032580">
    <property type="term" value="C:Golgi cisterna membrane"/>
    <property type="evidence" value="ECO:0007669"/>
    <property type="project" value="UniProtKB-SubCell"/>
</dbReference>
<evidence type="ECO:0000256" key="2">
    <source>
        <dbReference type="ARBA" id="ARBA00004922"/>
    </source>
</evidence>
<dbReference type="Pfam" id="PF17039">
    <property type="entry name" value="Glyco_tran_10_N"/>
    <property type="match status" value="1"/>
</dbReference>
<dbReference type="InterPro" id="IPR001503">
    <property type="entry name" value="Glyco_trans_10"/>
</dbReference>
<evidence type="ECO:0000256" key="4">
    <source>
        <dbReference type="ARBA" id="ARBA00022676"/>
    </source>
</evidence>
<evidence type="ECO:0000256" key="9">
    <source>
        <dbReference type="ARBA" id="ARBA00023034"/>
    </source>
</evidence>
<keyword evidence="6 12" id="KW-0812">Transmembrane</keyword>
<dbReference type="OrthoDB" id="5912041at2759"/>